<proteinExistence type="predicted"/>
<feature type="region of interest" description="Disordered" evidence="1">
    <location>
        <begin position="1"/>
        <end position="48"/>
    </location>
</feature>
<evidence type="ECO:0000256" key="1">
    <source>
        <dbReference type="SAM" id="MobiDB-lite"/>
    </source>
</evidence>
<comment type="caution">
    <text evidence="2">The sequence shown here is derived from an EMBL/GenBank/DDBJ whole genome shotgun (WGS) entry which is preliminary data.</text>
</comment>
<reference evidence="2" key="2">
    <citation type="submission" date="2013-06" db="EMBL/GenBank/DDBJ databases">
        <title>Draft genome sequence of Clostridium hylemonae (DSM 15053).</title>
        <authorList>
            <person name="Sudarsanam P."/>
            <person name="Ley R."/>
            <person name="Guruge J."/>
            <person name="Turnbaugh P.J."/>
            <person name="Mahowald M."/>
            <person name="Liep D."/>
            <person name="Gordon J."/>
        </authorList>
    </citation>
    <scope>NUCLEOTIDE SEQUENCE</scope>
    <source>
        <strain evidence="2">DSM 15053</strain>
    </source>
</reference>
<feature type="compositionally biased region" description="Basic and acidic residues" evidence="1">
    <location>
        <begin position="19"/>
        <end position="32"/>
    </location>
</feature>
<organism evidence="2 3">
    <name type="scientific">[Clostridium] hylemonae DSM 15053</name>
    <dbReference type="NCBI Taxonomy" id="553973"/>
    <lineage>
        <taxon>Bacteria</taxon>
        <taxon>Bacillati</taxon>
        <taxon>Bacillota</taxon>
        <taxon>Clostridia</taxon>
        <taxon>Lachnospirales</taxon>
        <taxon>Lachnospiraceae</taxon>
    </lineage>
</organism>
<name>C0C3D1_9FIRM</name>
<keyword evidence="3" id="KW-1185">Reference proteome</keyword>
<dbReference type="Proteomes" id="UP000004893">
    <property type="component" value="Unassembled WGS sequence"/>
</dbReference>
<protein>
    <submittedName>
        <fullName evidence="2">Uncharacterized protein</fullName>
    </submittedName>
</protein>
<evidence type="ECO:0000313" key="2">
    <source>
        <dbReference type="EMBL" id="EEG73307.1"/>
    </source>
</evidence>
<gene>
    <name evidence="2" type="ORF">CLOHYLEM_06592</name>
</gene>
<evidence type="ECO:0000313" key="3">
    <source>
        <dbReference type="Proteomes" id="UP000004893"/>
    </source>
</evidence>
<dbReference type="EMBL" id="ABYI02000028">
    <property type="protein sequence ID" value="EEG73307.1"/>
    <property type="molecule type" value="Genomic_DNA"/>
</dbReference>
<dbReference type="STRING" id="553973.CLOHYLEM_06592"/>
<feature type="compositionally biased region" description="Gly residues" evidence="1">
    <location>
        <begin position="1"/>
        <end position="12"/>
    </location>
</feature>
<dbReference type="HOGENOM" id="CLU_214269_0_0_9"/>
<reference evidence="2" key="1">
    <citation type="submission" date="2009-02" db="EMBL/GenBank/DDBJ databases">
        <authorList>
            <person name="Fulton L."/>
            <person name="Clifton S."/>
            <person name="Fulton B."/>
            <person name="Xu J."/>
            <person name="Minx P."/>
            <person name="Pepin K.H."/>
            <person name="Johnson M."/>
            <person name="Bhonagiri V."/>
            <person name="Nash W.E."/>
            <person name="Mardis E.R."/>
            <person name="Wilson R.K."/>
        </authorList>
    </citation>
    <scope>NUCLEOTIDE SEQUENCE [LARGE SCALE GENOMIC DNA]</scope>
    <source>
        <strain evidence="2">DSM 15053</strain>
    </source>
</reference>
<sequence>MLGMFGGIGGGRQRGRAHMTVEARSGRREAVTAERAGNGQPSLFGMKS</sequence>
<accession>C0C3D1</accession>
<dbReference type="AlphaFoldDB" id="C0C3D1"/>